<reference evidence="1 2" key="1">
    <citation type="journal article" date="2015" name="Nature">
        <title>rRNA introns, odd ribosomes, and small enigmatic genomes across a large radiation of phyla.</title>
        <authorList>
            <person name="Brown C.T."/>
            <person name="Hug L.A."/>
            <person name="Thomas B.C."/>
            <person name="Sharon I."/>
            <person name="Castelle C.J."/>
            <person name="Singh A."/>
            <person name="Wilkins M.J."/>
            <person name="Williams K.H."/>
            <person name="Banfield J.F."/>
        </authorList>
    </citation>
    <scope>NUCLEOTIDE SEQUENCE [LARGE SCALE GENOMIC DNA]</scope>
</reference>
<evidence type="ECO:0000313" key="1">
    <source>
        <dbReference type="EMBL" id="KKW09329.1"/>
    </source>
</evidence>
<gene>
    <name evidence="1" type="ORF">UY44_C0003G0002</name>
</gene>
<dbReference type="Proteomes" id="UP000033965">
    <property type="component" value="Unassembled WGS sequence"/>
</dbReference>
<dbReference type="EMBL" id="LCPZ01000003">
    <property type="protein sequence ID" value="KKW09329.1"/>
    <property type="molecule type" value="Genomic_DNA"/>
</dbReference>
<protein>
    <submittedName>
        <fullName evidence="1">Uncharacterized protein</fullName>
    </submittedName>
</protein>
<evidence type="ECO:0000313" key="2">
    <source>
        <dbReference type="Proteomes" id="UP000033965"/>
    </source>
</evidence>
<sequence>MRVSYTKVYDTLVRKSEQARFITHCGYRIAAIMGPCQGPDRGSTPLTRSKIKQDAMILFYF</sequence>
<proteinExistence type="predicted"/>
<organism evidence="1 2">
    <name type="scientific">Candidatus Kaiserbacteria bacterium GW2011_GWA2_49_19</name>
    <dbReference type="NCBI Taxonomy" id="1618669"/>
    <lineage>
        <taxon>Bacteria</taxon>
        <taxon>Candidatus Kaiseribacteriota</taxon>
    </lineage>
</organism>
<dbReference type="AlphaFoldDB" id="A0A0G1YSH0"/>
<name>A0A0G1YSH0_9BACT</name>
<accession>A0A0G1YSH0</accession>
<comment type="caution">
    <text evidence="1">The sequence shown here is derived from an EMBL/GenBank/DDBJ whole genome shotgun (WGS) entry which is preliminary data.</text>
</comment>